<evidence type="ECO:0008006" key="4">
    <source>
        <dbReference type="Google" id="ProtNLM"/>
    </source>
</evidence>
<keyword evidence="1" id="KW-0472">Membrane</keyword>
<protein>
    <recommendedName>
        <fullName evidence="4">ATP synthase protein I</fullName>
    </recommendedName>
</protein>
<sequence length="132" mass="13819">MAARLRHLRVPLIVSAVLLVVAVLLGWLVEGADGAAGAAAGVAVVTFSYLLSSVAVAWADSVLPKLVLTVGLATYVLKFSIFGVVMFAVAASGWAGLRTMAAAMICATVAWVTAQVWWTFKAKIPYVEIPSK</sequence>
<dbReference type="KEGG" id="pry:Prubr_37640"/>
<dbReference type="Proteomes" id="UP000680866">
    <property type="component" value="Chromosome"/>
</dbReference>
<evidence type="ECO:0000313" key="3">
    <source>
        <dbReference type="Proteomes" id="UP000680866"/>
    </source>
</evidence>
<keyword evidence="3" id="KW-1185">Reference proteome</keyword>
<feature type="transmembrane region" description="Helical" evidence="1">
    <location>
        <begin position="35"/>
        <end position="59"/>
    </location>
</feature>
<keyword evidence="1" id="KW-0812">Transmembrane</keyword>
<evidence type="ECO:0000313" key="2">
    <source>
        <dbReference type="EMBL" id="BCJ66743.1"/>
    </source>
</evidence>
<dbReference type="EMBL" id="AP023359">
    <property type="protein sequence ID" value="BCJ66743.1"/>
    <property type="molecule type" value="Genomic_DNA"/>
</dbReference>
<accession>A0A810N4X1</accession>
<feature type="transmembrane region" description="Helical" evidence="1">
    <location>
        <begin position="100"/>
        <end position="120"/>
    </location>
</feature>
<feature type="transmembrane region" description="Helical" evidence="1">
    <location>
        <begin position="12"/>
        <end position="29"/>
    </location>
</feature>
<dbReference type="RefSeq" id="WP_212827052.1">
    <property type="nucleotide sequence ID" value="NZ_AP023359.1"/>
</dbReference>
<evidence type="ECO:0000256" key="1">
    <source>
        <dbReference type="SAM" id="Phobius"/>
    </source>
</evidence>
<feature type="transmembrane region" description="Helical" evidence="1">
    <location>
        <begin position="66"/>
        <end position="94"/>
    </location>
</feature>
<gene>
    <name evidence="2" type="ORF">Prubr_37640</name>
</gene>
<keyword evidence="1" id="KW-1133">Transmembrane helix</keyword>
<proteinExistence type="predicted"/>
<dbReference type="AlphaFoldDB" id="A0A810N4X1"/>
<name>A0A810N4X1_9ACTN</name>
<organism evidence="2 3">
    <name type="scientific">Polymorphospora rubra</name>
    <dbReference type="NCBI Taxonomy" id="338584"/>
    <lineage>
        <taxon>Bacteria</taxon>
        <taxon>Bacillati</taxon>
        <taxon>Actinomycetota</taxon>
        <taxon>Actinomycetes</taxon>
        <taxon>Micromonosporales</taxon>
        <taxon>Micromonosporaceae</taxon>
        <taxon>Polymorphospora</taxon>
    </lineage>
</organism>
<reference evidence="2" key="1">
    <citation type="submission" date="2020-08" db="EMBL/GenBank/DDBJ databases">
        <title>Whole genome shotgun sequence of Polymorphospora rubra NBRC 101157.</title>
        <authorList>
            <person name="Komaki H."/>
            <person name="Tamura T."/>
        </authorList>
    </citation>
    <scope>NUCLEOTIDE SEQUENCE</scope>
    <source>
        <strain evidence="2">NBRC 101157</strain>
    </source>
</reference>